<keyword evidence="2" id="KW-0723">Serine/threonine-protein kinase</keyword>
<dbReference type="Pfam" id="PF00069">
    <property type="entry name" value="Pkinase"/>
    <property type="match status" value="1"/>
</dbReference>
<evidence type="ECO:0000256" key="2">
    <source>
        <dbReference type="ARBA" id="ARBA00022527"/>
    </source>
</evidence>
<dbReference type="eggNOG" id="KOG1187">
    <property type="taxonomic scope" value="Eukaryota"/>
</dbReference>
<name>M7YE98_TRIUA</name>
<dbReference type="InterPro" id="IPR000719">
    <property type="entry name" value="Prot_kinase_dom"/>
</dbReference>
<evidence type="ECO:0000259" key="9">
    <source>
        <dbReference type="PROSITE" id="PS50011"/>
    </source>
</evidence>
<evidence type="ECO:0000256" key="8">
    <source>
        <dbReference type="ARBA" id="ARBA00048679"/>
    </source>
</evidence>
<dbReference type="EMBL" id="KD286563">
    <property type="protein sequence ID" value="EMS45452.1"/>
    <property type="molecule type" value="Genomic_DNA"/>
</dbReference>
<evidence type="ECO:0000256" key="4">
    <source>
        <dbReference type="ARBA" id="ARBA00022741"/>
    </source>
</evidence>
<dbReference type="FunFam" id="1.10.510.10:FF:001023">
    <property type="entry name" value="Os07g0541700 protein"/>
    <property type="match status" value="1"/>
</dbReference>
<comment type="catalytic activity">
    <reaction evidence="7">
        <text>L-threonyl-[protein] + ATP = O-phospho-L-threonyl-[protein] + ADP + H(+)</text>
        <dbReference type="Rhea" id="RHEA:46608"/>
        <dbReference type="Rhea" id="RHEA-COMP:11060"/>
        <dbReference type="Rhea" id="RHEA-COMP:11605"/>
        <dbReference type="ChEBI" id="CHEBI:15378"/>
        <dbReference type="ChEBI" id="CHEBI:30013"/>
        <dbReference type="ChEBI" id="CHEBI:30616"/>
        <dbReference type="ChEBI" id="CHEBI:61977"/>
        <dbReference type="ChEBI" id="CHEBI:456216"/>
        <dbReference type="EC" id="2.7.11.1"/>
    </reaction>
</comment>
<dbReference type="EC" id="2.7.11.1" evidence="1"/>
<dbReference type="Gene3D" id="1.10.510.10">
    <property type="entry name" value="Transferase(Phosphotransferase) domain 1"/>
    <property type="match status" value="1"/>
</dbReference>
<dbReference type="AlphaFoldDB" id="M7YE98"/>
<sequence>MPPEYDSDKQFENECTNLMRVQHHNIVREDKRVLCFEYLLGGSLDKHVSDESCKLDWDTCYKIIKGVSEGLNHLHNDSVFHLDLKPANILLDSNMMTKIGDFGLSRFFPSTETYTTTTCYGTLGYIPPEHINNHQISPKYDVFSLGVIIIQIMAGRKGYNDHGDTTSLKFIESVCEKWQKRVHATMWSHMLQEVKTCIEIALSCVESDRQKRPTISQIVNVLKRIDIEKLSLTCEGFTVFISVRPEHAGLGPQPIYDLLTNPAPSAIGGHADRDIWELQIVTQTSKDNILDYGPRNSNIRAFSFSIFTWMFGTTRAKYVELPPEVPERIRTELRTNPEATGLNLEHRLVYQMNNLVTRKSHPGPPGSVGVNVYESKSRRVVPRLRLID</sequence>
<evidence type="ECO:0000256" key="5">
    <source>
        <dbReference type="ARBA" id="ARBA00022777"/>
    </source>
</evidence>
<keyword evidence="10" id="KW-0675">Receptor</keyword>
<dbReference type="STRING" id="4572.M7YE98"/>
<comment type="catalytic activity">
    <reaction evidence="8">
        <text>L-seryl-[protein] + ATP = O-phospho-L-seryl-[protein] + ADP + H(+)</text>
        <dbReference type="Rhea" id="RHEA:17989"/>
        <dbReference type="Rhea" id="RHEA-COMP:9863"/>
        <dbReference type="Rhea" id="RHEA-COMP:11604"/>
        <dbReference type="ChEBI" id="CHEBI:15378"/>
        <dbReference type="ChEBI" id="CHEBI:29999"/>
        <dbReference type="ChEBI" id="CHEBI:30616"/>
        <dbReference type="ChEBI" id="CHEBI:83421"/>
        <dbReference type="ChEBI" id="CHEBI:456216"/>
        <dbReference type="EC" id="2.7.11.1"/>
    </reaction>
</comment>
<dbReference type="PANTHER" id="PTHR45707">
    <property type="entry name" value="C2 CALCIUM/LIPID-BINDING PLANT PHOSPHORIBOSYLTRANSFERASE FAMILY PROTEIN"/>
    <property type="match status" value="1"/>
</dbReference>
<keyword evidence="6" id="KW-0067">ATP-binding</keyword>
<organism evidence="10">
    <name type="scientific">Triticum urartu</name>
    <name type="common">Red wild einkorn</name>
    <name type="synonym">Crithodium urartu</name>
    <dbReference type="NCBI Taxonomy" id="4572"/>
    <lineage>
        <taxon>Eukaryota</taxon>
        <taxon>Viridiplantae</taxon>
        <taxon>Streptophyta</taxon>
        <taxon>Embryophyta</taxon>
        <taxon>Tracheophyta</taxon>
        <taxon>Spermatophyta</taxon>
        <taxon>Magnoliopsida</taxon>
        <taxon>Liliopsida</taxon>
        <taxon>Poales</taxon>
        <taxon>Poaceae</taxon>
        <taxon>BOP clade</taxon>
        <taxon>Pooideae</taxon>
        <taxon>Triticodae</taxon>
        <taxon>Triticeae</taxon>
        <taxon>Triticinae</taxon>
        <taxon>Triticum</taxon>
    </lineage>
</organism>
<gene>
    <name evidence="10" type="ORF">TRIUR3_00930</name>
</gene>
<reference evidence="10" key="1">
    <citation type="journal article" date="2013" name="Nature">
        <title>Draft genome of the wheat A-genome progenitor Triticum urartu.</title>
        <authorList>
            <person name="Ling H.Q."/>
            <person name="Zhao S."/>
            <person name="Liu D."/>
            <person name="Wang J."/>
            <person name="Sun H."/>
            <person name="Zhang C."/>
            <person name="Fan H."/>
            <person name="Li D."/>
            <person name="Dong L."/>
            <person name="Tao Y."/>
            <person name="Gao C."/>
            <person name="Wu H."/>
            <person name="Li Y."/>
            <person name="Cui Y."/>
            <person name="Guo X."/>
            <person name="Zheng S."/>
            <person name="Wang B."/>
            <person name="Yu K."/>
            <person name="Liang Q."/>
            <person name="Yang W."/>
            <person name="Lou X."/>
            <person name="Chen J."/>
            <person name="Feng M."/>
            <person name="Jian J."/>
            <person name="Zhang X."/>
            <person name="Luo G."/>
            <person name="Jiang Y."/>
            <person name="Liu J."/>
            <person name="Wang Z."/>
            <person name="Sha Y."/>
            <person name="Zhang B."/>
            <person name="Wu H."/>
            <person name="Tang D."/>
            <person name="Shen Q."/>
            <person name="Xue P."/>
            <person name="Zou S."/>
            <person name="Wang X."/>
            <person name="Liu X."/>
            <person name="Wang F."/>
            <person name="Yang Y."/>
            <person name="An X."/>
            <person name="Dong Z."/>
            <person name="Zhang K."/>
            <person name="Zhang X."/>
            <person name="Luo M.C."/>
            <person name="Dvorak J."/>
            <person name="Tong Y."/>
            <person name="Wang J."/>
            <person name="Yang H."/>
            <person name="Li Z."/>
            <person name="Wang D."/>
            <person name="Zhang A."/>
            <person name="Wang J."/>
        </authorList>
    </citation>
    <scope>NUCLEOTIDE SEQUENCE</scope>
</reference>
<dbReference type="PANTHER" id="PTHR45707:SF46">
    <property type="entry name" value="PROTEIN KINASE DOMAIN-CONTAINING PROTEIN"/>
    <property type="match status" value="1"/>
</dbReference>
<evidence type="ECO:0000256" key="7">
    <source>
        <dbReference type="ARBA" id="ARBA00047899"/>
    </source>
</evidence>
<accession>M7YE98</accession>
<dbReference type="GO" id="GO:0005524">
    <property type="term" value="F:ATP binding"/>
    <property type="evidence" value="ECO:0007669"/>
    <property type="project" value="UniProtKB-KW"/>
</dbReference>
<evidence type="ECO:0000256" key="6">
    <source>
        <dbReference type="ARBA" id="ARBA00022840"/>
    </source>
</evidence>
<dbReference type="InterPro" id="IPR008271">
    <property type="entry name" value="Ser/Thr_kinase_AS"/>
</dbReference>
<keyword evidence="4" id="KW-0547">Nucleotide-binding</keyword>
<evidence type="ECO:0000256" key="3">
    <source>
        <dbReference type="ARBA" id="ARBA00022679"/>
    </source>
</evidence>
<dbReference type="GO" id="GO:0004674">
    <property type="term" value="F:protein serine/threonine kinase activity"/>
    <property type="evidence" value="ECO:0007669"/>
    <property type="project" value="UniProtKB-KW"/>
</dbReference>
<keyword evidence="5 10" id="KW-0418">Kinase</keyword>
<protein>
    <recommendedName>
        <fullName evidence="1">non-specific serine/threonine protein kinase</fullName>
        <ecNumber evidence="1">2.7.11.1</ecNumber>
    </recommendedName>
</protein>
<evidence type="ECO:0000313" key="10">
    <source>
        <dbReference type="EMBL" id="EMS45452.1"/>
    </source>
</evidence>
<feature type="domain" description="Protein kinase" evidence="9">
    <location>
        <begin position="1"/>
        <end position="225"/>
    </location>
</feature>
<proteinExistence type="predicted"/>
<dbReference type="PROSITE" id="PS00108">
    <property type="entry name" value="PROTEIN_KINASE_ST"/>
    <property type="match status" value="1"/>
</dbReference>
<evidence type="ECO:0000256" key="1">
    <source>
        <dbReference type="ARBA" id="ARBA00012513"/>
    </source>
</evidence>
<dbReference type="InterPro" id="IPR011009">
    <property type="entry name" value="Kinase-like_dom_sf"/>
</dbReference>
<dbReference type="SUPFAM" id="SSF56112">
    <property type="entry name" value="Protein kinase-like (PK-like)"/>
    <property type="match status" value="1"/>
</dbReference>
<keyword evidence="3" id="KW-0808">Transferase</keyword>
<dbReference type="SMART" id="SM00220">
    <property type="entry name" value="S_TKc"/>
    <property type="match status" value="1"/>
</dbReference>
<dbReference type="PROSITE" id="PS50011">
    <property type="entry name" value="PROTEIN_KINASE_DOM"/>
    <property type="match status" value="1"/>
</dbReference>